<dbReference type="Proteomes" id="UP001159042">
    <property type="component" value="Unassembled WGS sequence"/>
</dbReference>
<gene>
    <name evidence="1" type="ORF">NQ315_002795</name>
</gene>
<proteinExistence type="predicted"/>
<name>A0AAV8VJK1_9CUCU</name>
<dbReference type="EMBL" id="JANEYG010000070">
    <property type="protein sequence ID" value="KAJ8914522.1"/>
    <property type="molecule type" value="Genomic_DNA"/>
</dbReference>
<reference evidence="1 2" key="1">
    <citation type="journal article" date="2023" name="Insect Mol. Biol.">
        <title>Genome sequencing provides insights into the evolution of gene families encoding plant cell wall-degrading enzymes in longhorned beetles.</title>
        <authorList>
            <person name="Shin N.R."/>
            <person name="Okamura Y."/>
            <person name="Kirsch R."/>
            <person name="Pauchet Y."/>
        </authorList>
    </citation>
    <scope>NUCLEOTIDE SEQUENCE [LARGE SCALE GENOMIC DNA]</scope>
    <source>
        <strain evidence="1">EAD_L_NR</strain>
    </source>
</reference>
<evidence type="ECO:0000313" key="1">
    <source>
        <dbReference type="EMBL" id="KAJ8914522.1"/>
    </source>
</evidence>
<evidence type="ECO:0000313" key="2">
    <source>
        <dbReference type="Proteomes" id="UP001159042"/>
    </source>
</evidence>
<dbReference type="AlphaFoldDB" id="A0AAV8VJK1"/>
<protein>
    <submittedName>
        <fullName evidence="1">Uncharacterized protein</fullName>
    </submittedName>
</protein>
<organism evidence="1 2">
    <name type="scientific">Exocentrus adspersus</name>
    <dbReference type="NCBI Taxonomy" id="1586481"/>
    <lineage>
        <taxon>Eukaryota</taxon>
        <taxon>Metazoa</taxon>
        <taxon>Ecdysozoa</taxon>
        <taxon>Arthropoda</taxon>
        <taxon>Hexapoda</taxon>
        <taxon>Insecta</taxon>
        <taxon>Pterygota</taxon>
        <taxon>Neoptera</taxon>
        <taxon>Endopterygota</taxon>
        <taxon>Coleoptera</taxon>
        <taxon>Polyphaga</taxon>
        <taxon>Cucujiformia</taxon>
        <taxon>Chrysomeloidea</taxon>
        <taxon>Cerambycidae</taxon>
        <taxon>Lamiinae</taxon>
        <taxon>Acanthocinini</taxon>
        <taxon>Exocentrus</taxon>
    </lineage>
</organism>
<keyword evidence="2" id="KW-1185">Reference proteome</keyword>
<comment type="caution">
    <text evidence="1">The sequence shown here is derived from an EMBL/GenBank/DDBJ whole genome shotgun (WGS) entry which is preliminary data.</text>
</comment>
<accession>A0AAV8VJK1</accession>
<sequence length="156" mass="18284">MFITNLPPNIQTIIRLKNSDTLEGVLNYVLEEEEFQNFSRLYHSNSNINKPESQNIKPIFHNFPSQPINVQPRQVNQKFPTNRQVFGKPNNQQNVWKQKSANLPKPTPMSGISYQSKPKPMNQMHNTKAHLETPYAAEDYHQTVEDREEIDARLYY</sequence>